<dbReference type="EMBL" id="GGEC01003361">
    <property type="protein sequence ID" value="MBW83844.1"/>
    <property type="molecule type" value="Transcribed_RNA"/>
</dbReference>
<dbReference type="AlphaFoldDB" id="A0A2P2IRI1"/>
<reference evidence="1" key="1">
    <citation type="submission" date="2018-02" db="EMBL/GenBank/DDBJ databases">
        <title>Rhizophora mucronata_Transcriptome.</title>
        <authorList>
            <person name="Meera S.P."/>
            <person name="Sreeshan A."/>
            <person name="Augustine A."/>
        </authorList>
    </citation>
    <scope>NUCLEOTIDE SEQUENCE</scope>
    <source>
        <tissue evidence="1">Leaf</tissue>
    </source>
</reference>
<protein>
    <submittedName>
        <fullName evidence="1">Uncharacterized protein</fullName>
    </submittedName>
</protein>
<name>A0A2P2IRI1_RHIMU</name>
<proteinExistence type="predicted"/>
<evidence type="ECO:0000313" key="1">
    <source>
        <dbReference type="EMBL" id="MBW83844.1"/>
    </source>
</evidence>
<accession>A0A2P2IRI1</accession>
<organism evidence="1">
    <name type="scientific">Rhizophora mucronata</name>
    <name type="common">Asiatic mangrove</name>
    <dbReference type="NCBI Taxonomy" id="61149"/>
    <lineage>
        <taxon>Eukaryota</taxon>
        <taxon>Viridiplantae</taxon>
        <taxon>Streptophyta</taxon>
        <taxon>Embryophyta</taxon>
        <taxon>Tracheophyta</taxon>
        <taxon>Spermatophyta</taxon>
        <taxon>Magnoliopsida</taxon>
        <taxon>eudicotyledons</taxon>
        <taxon>Gunneridae</taxon>
        <taxon>Pentapetalae</taxon>
        <taxon>rosids</taxon>
        <taxon>fabids</taxon>
        <taxon>Malpighiales</taxon>
        <taxon>Rhizophoraceae</taxon>
        <taxon>Rhizophora</taxon>
    </lineage>
</organism>
<sequence length="43" mass="5104">MYVSFIEAEKMDLSLWQGKLGLTEKQTNNSQSRRLIQQAKERF</sequence>